<dbReference type="PANTHER" id="PTHR45922:SF1">
    <property type="entry name" value="CLEAVAGE AND POLYADENYLATION SPECIFICITY FACTOR SUBUNIT 2"/>
    <property type="match status" value="1"/>
</dbReference>
<evidence type="ECO:0000259" key="4">
    <source>
        <dbReference type="Pfam" id="PF13299"/>
    </source>
</evidence>
<accession>E3NKR4</accession>
<dbReference type="GO" id="GO:0005847">
    <property type="term" value="C:mRNA cleavage and polyadenylation specificity factor complex"/>
    <property type="evidence" value="ECO:0007669"/>
    <property type="project" value="InterPro"/>
</dbReference>
<dbReference type="Proteomes" id="UP000008281">
    <property type="component" value="Unassembled WGS sequence"/>
</dbReference>
<dbReference type="OrthoDB" id="64353at2759"/>
<evidence type="ECO:0000313" key="5">
    <source>
        <dbReference type="EMBL" id="EFP02696.1"/>
    </source>
</evidence>
<evidence type="ECO:0000256" key="2">
    <source>
        <dbReference type="RuleBase" id="RU365006"/>
    </source>
</evidence>
<dbReference type="InParanoid" id="E3NKR4"/>
<feature type="compositionally biased region" description="Basic and acidic residues" evidence="3">
    <location>
        <begin position="126"/>
        <end position="144"/>
    </location>
</feature>
<dbReference type="GO" id="GO:0003723">
    <property type="term" value="F:RNA binding"/>
    <property type="evidence" value="ECO:0007669"/>
    <property type="project" value="UniProtKB-KW"/>
</dbReference>
<keyword evidence="2" id="KW-0694">RNA-binding</keyword>
<feature type="compositionally biased region" description="Basic and acidic residues" evidence="3">
    <location>
        <begin position="29"/>
        <end position="38"/>
    </location>
</feature>
<dbReference type="GO" id="GO:0006398">
    <property type="term" value="P:mRNA 3'-end processing by stem-loop binding and cleavage"/>
    <property type="evidence" value="ECO:0007669"/>
    <property type="project" value="InterPro"/>
</dbReference>
<feature type="region of interest" description="Disordered" evidence="3">
    <location>
        <begin position="26"/>
        <end position="173"/>
    </location>
</feature>
<dbReference type="Pfam" id="PF13299">
    <property type="entry name" value="CPSF100_C"/>
    <property type="match status" value="1"/>
</dbReference>
<gene>
    <name evidence="5" type="ORF">CRE_12341</name>
</gene>
<dbReference type="InterPro" id="IPR025069">
    <property type="entry name" value="Cpsf2_C"/>
</dbReference>
<dbReference type="InterPro" id="IPR027075">
    <property type="entry name" value="CPSF2"/>
</dbReference>
<evidence type="ECO:0000256" key="3">
    <source>
        <dbReference type="SAM" id="MobiDB-lite"/>
    </source>
</evidence>
<dbReference type="AlphaFoldDB" id="E3NKR4"/>
<sequence length="312" mass="35526">RYPGYAGLWAAGGDISEFETYKNLTSRDLSGRSEKNSEEQVGPIGEIQPDDFVPIDNSDPDADFEDAVVEPDEETKEPDEDAVEVPVEVPVEETVEETVEEARKTKKHDEDEDEEDEDDETDEETEAKIQDKEKDEEKKTKKQDEDDDDDKANALSDSESIAKNRPRRNRLPPQKYWVGERPIYKYEDGYGQLVGKSEVFCAASVKKAEKELEKMRNKIGRVKRNTNKYKVQKQMAIFVNDLKLSDFKNWLVEKGYKAEFLSGTLLINGGKCSIRRGEMGFSMEGALSKDDYKLLNSINSIVISLVIFPRNS</sequence>
<evidence type="ECO:0000256" key="1">
    <source>
        <dbReference type="ARBA" id="ARBA00010624"/>
    </source>
</evidence>
<proteinExistence type="inferred from homology"/>
<evidence type="ECO:0000313" key="6">
    <source>
        <dbReference type="Proteomes" id="UP000008281"/>
    </source>
</evidence>
<dbReference type="HOGENOM" id="CLU_893024_0_0_1"/>
<feature type="compositionally biased region" description="Acidic residues" evidence="3">
    <location>
        <begin position="90"/>
        <end position="99"/>
    </location>
</feature>
<dbReference type="eggNOG" id="KOG1135">
    <property type="taxonomic scope" value="Eukaryota"/>
</dbReference>
<keyword evidence="6" id="KW-1185">Reference proteome</keyword>
<name>E3NKR4_CAERE</name>
<protein>
    <recommendedName>
        <fullName evidence="2">Cleavage and polyadenylation specificity factor subunit 2</fullName>
    </recommendedName>
    <alternativeName>
        <fullName evidence="2">Cleavage and polyadenylation specificity factor 100 kDa subunit</fullName>
    </alternativeName>
</protein>
<dbReference type="EMBL" id="DS268824">
    <property type="protein sequence ID" value="EFP02696.1"/>
    <property type="molecule type" value="Genomic_DNA"/>
</dbReference>
<comment type="subcellular location">
    <subcellularLocation>
        <location evidence="2">Nucleus</location>
    </subcellularLocation>
</comment>
<dbReference type="STRING" id="31234.E3NKR4"/>
<organism evidence="6">
    <name type="scientific">Caenorhabditis remanei</name>
    <name type="common">Caenorhabditis vulgaris</name>
    <dbReference type="NCBI Taxonomy" id="31234"/>
    <lineage>
        <taxon>Eukaryota</taxon>
        <taxon>Metazoa</taxon>
        <taxon>Ecdysozoa</taxon>
        <taxon>Nematoda</taxon>
        <taxon>Chromadorea</taxon>
        <taxon>Rhabditida</taxon>
        <taxon>Rhabditina</taxon>
        <taxon>Rhabditomorpha</taxon>
        <taxon>Rhabditoidea</taxon>
        <taxon>Rhabditidae</taxon>
        <taxon>Peloderinae</taxon>
        <taxon>Caenorhabditis</taxon>
    </lineage>
</organism>
<feature type="compositionally biased region" description="Basic and acidic residues" evidence="3">
    <location>
        <begin position="100"/>
        <end position="109"/>
    </location>
</feature>
<feature type="compositionally biased region" description="Acidic residues" evidence="3">
    <location>
        <begin position="110"/>
        <end position="125"/>
    </location>
</feature>
<feature type="domain" description="Cleavage and polyadenylation specificity factor 2 C-terminal" evidence="4">
    <location>
        <begin position="220"/>
        <end position="293"/>
    </location>
</feature>
<comment type="similarity">
    <text evidence="1 2">Belongs to the metallo-beta-lactamase superfamily. RNA-metabolizing metallo-beta-lactamase-like family. CPSF2/YSH1 subfamily.</text>
</comment>
<reference evidence="5" key="1">
    <citation type="submission" date="2007-07" db="EMBL/GenBank/DDBJ databases">
        <title>PCAP assembly of the Caenorhabditis remanei genome.</title>
        <authorList>
            <consortium name="The Caenorhabditis remanei Sequencing Consortium"/>
            <person name="Wilson R.K."/>
        </authorList>
    </citation>
    <scope>NUCLEOTIDE SEQUENCE [LARGE SCALE GENOMIC DNA]</scope>
    <source>
        <strain evidence="5">PB4641</strain>
    </source>
</reference>
<keyword evidence="2" id="KW-0507">mRNA processing</keyword>
<feature type="compositionally biased region" description="Acidic residues" evidence="3">
    <location>
        <begin position="58"/>
        <end position="83"/>
    </location>
</feature>
<dbReference type="PANTHER" id="PTHR45922">
    <property type="entry name" value="CLEAVAGE AND POLYADENYLATION SPECIFICITY FACTOR SUBUNIT 2"/>
    <property type="match status" value="1"/>
</dbReference>
<feature type="non-terminal residue" evidence="5">
    <location>
        <position position="1"/>
    </location>
</feature>
<keyword evidence="2" id="KW-0539">Nucleus</keyword>